<accession>A0A381ST33</accession>
<dbReference type="EMBL" id="UINC01003453">
    <property type="protein sequence ID" value="SVA06451.1"/>
    <property type="molecule type" value="Genomic_DNA"/>
</dbReference>
<name>A0A381ST33_9ZZZZ</name>
<dbReference type="InterPro" id="IPR013783">
    <property type="entry name" value="Ig-like_fold"/>
</dbReference>
<gene>
    <name evidence="1" type="ORF">METZ01_LOCUS59305</name>
</gene>
<organism evidence="1">
    <name type="scientific">marine metagenome</name>
    <dbReference type="NCBI Taxonomy" id="408172"/>
    <lineage>
        <taxon>unclassified sequences</taxon>
        <taxon>metagenomes</taxon>
        <taxon>ecological metagenomes</taxon>
    </lineage>
</organism>
<dbReference type="AlphaFoldDB" id="A0A381ST33"/>
<evidence type="ECO:0000313" key="1">
    <source>
        <dbReference type="EMBL" id="SVA06451.1"/>
    </source>
</evidence>
<sequence length="1079" mass="120992">MKKFLTIIFLMNFVFGQIPSKYGNSVMEHRARLNEILDVTDRKYADHNGNRVLCRVYNYGMIGDLSTNVSGIYPYGTSHSYFYEFSPIIAASVIDENGYRVHIVSDGTKGLTDDSPEGYQWGFEPLTGYANPNQEILALSTNEDSWPESWPKKDDDWDGYWNGQYGKYGRADQETFFVMDDYYNDEFEYYPDSTDAGQSDRRSGLGIELEVRGYQWNHPAAEDIIIFTYWITNVGTSTLDSVIFGMYGDADVGGPSSFSDDDAWFDIDNDIVYQWDHDGWSNSYGGFDPVYFGWSFLESPGNPNDGIDNDGDGMTDESQFDGIDNDGDWLAERDDIGADGLGEYHYGYPGPDVDGTERNGIPDLGEPNFEITDNDESDQIGLTSFYSAPYPSIQPNNDEVMWSQMQPGQFDVPSQNIDQTYLYGSAFISLEPGEQKKFAVAMVFGNDLDDILRNTVTMQNIYDNDYSFAKPPLKPTINVTSGDKKVILSWDNRSENSLDPIYGRDFEGYRIYRSTDPGFIDAYVVTDTYGNITFKKPLEVFDKIDSLMGPHPIGFNGLHFDMGTDSGLEYIYVDSNLINGQTYYYAVTAFDKGYDLDFFDLGFSDAENLLPIAPSECSIIVDLDRKGHVIKLSENAGIALPTAPAAGYILPNINEDGSSIVIHDSGSSTSSIKLGTIIFEDIPDSRTYTIEFEEIAAQPKIQYNVRDEEEKTEGIVFLGGIASLSYINIDSASLVLTNEENTVTYSDTVDFNADYESGILAIDSLSIIEEGSQYVASYKYYPIYQSKYLDGENDNKIFDGMQIKVTDVSLGVNVGKSGFIVGNSNYAWEVIDSRVYPADFEITFKGNIGDSVNSDNYNVAVPFFIENVTHGDTMGFRIFDQDDDNEWDREEAILIQPYEGMMAPYMFVVFDPYANVTTVIDQGDTTILDTAFSDIVDVEMGDVFRIAIDIPFAEDDKYHFTTISSKISNELASDELDDIAVVPNPYVVAAAWEPRLNYESGRGERKIDFINLPTECTIKIFTLNGYLVNTLDHESINENGTYSWNMLSKDGLELSYGLYMYHVDAAGIGEFTGKFALIK</sequence>
<dbReference type="Gene3D" id="2.60.40.10">
    <property type="entry name" value="Immunoglobulins"/>
    <property type="match status" value="1"/>
</dbReference>
<protein>
    <submittedName>
        <fullName evidence="1">Uncharacterized protein</fullName>
    </submittedName>
</protein>
<proteinExistence type="predicted"/>
<reference evidence="1" key="1">
    <citation type="submission" date="2018-05" db="EMBL/GenBank/DDBJ databases">
        <authorList>
            <person name="Lanie J.A."/>
            <person name="Ng W.-L."/>
            <person name="Kazmierczak K.M."/>
            <person name="Andrzejewski T.M."/>
            <person name="Davidsen T.M."/>
            <person name="Wayne K.J."/>
            <person name="Tettelin H."/>
            <person name="Glass J.I."/>
            <person name="Rusch D."/>
            <person name="Podicherti R."/>
            <person name="Tsui H.-C.T."/>
            <person name="Winkler M.E."/>
        </authorList>
    </citation>
    <scope>NUCLEOTIDE SEQUENCE</scope>
</reference>